<evidence type="ECO:0000313" key="3">
    <source>
        <dbReference type="Proteomes" id="UP001501147"/>
    </source>
</evidence>
<feature type="compositionally biased region" description="Basic and acidic residues" evidence="1">
    <location>
        <begin position="43"/>
        <end position="54"/>
    </location>
</feature>
<protein>
    <submittedName>
        <fullName evidence="2">Uncharacterized protein</fullName>
    </submittedName>
</protein>
<sequence>MGGLGGAGDERTEDGSGGGPGDQREGAQGAVVRHAGAAHSYRHARDGTVRDRAATEGVRSGSARPGDPRRGGKRPAPRTPAAAGGARSRETAWFTPVTGPRRA</sequence>
<dbReference type="EMBL" id="BAABJV010000001">
    <property type="protein sequence ID" value="GAA4761950.1"/>
    <property type="molecule type" value="Genomic_DNA"/>
</dbReference>
<comment type="caution">
    <text evidence="2">The sequence shown here is derived from an EMBL/GenBank/DDBJ whole genome shotgun (WGS) entry which is preliminary data.</text>
</comment>
<organism evidence="2 3">
    <name type="scientific">Streptomyces sanyensis</name>
    <dbReference type="NCBI Taxonomy" id="568869"/>
    <lineage>
        <taxon>Bacteria</taxon>
        <taxon>Bacillati</taxon>
        <taxon>Actinomycetota</taxon>
        <taxon>Actinomycetes</taxon>
        <taxon>Kitasatosporales</taxon>
        <taxon>Streptomycetaceae</taxon>
        <taxon>Streptomyces</taxon>
    </lineage>
</organism>
<evidence type="ECO:0000256" key="1">
    <source>
        <dbReference type="SAM" id="MobiDB-lite"/>
    </source>
</evidence>
<accession>A0ABP8ZPM6</accession>
<reference evidence="3" key="1">
    <citation type="journal article" date="2019" name="Int. J. Syst. Evol. Microbiol.">
        <title>The Global Catalogue of Microorganisms (GCM) 10K type strain sequencing project: providing services to taxonomists for standard genome sequencing and annotation.</title>
        <authorList>
            <consortium name="The Broad Institute Genomics Platform"/>
            <consortium name="The Broad Institute Genome Sequencing Center for Infectious Disease"/>
            <person name="Wu L."/>
            <person name="Ma J."/>
        </authorList>
    </citation>
    <scope>NUCLEOTIDE SEQUENCE [LARGE SCALE GENOMIC DNA]</scope>
    <source>
        <strain evidence="3">JCM 18324</strain>
    </source>
</reference>
<feature type="region of interest" description="Disordered" evidence="1">
    <location>
        <begin position="1"/>
        <end position="103"/>
    </location>
</feature>
<proteinExistence type="predicted"/>
<dbReference type="Proteomes" id="UP001501147">
    <property type="component" value="Unassembled WGS sequence"/>
</dbReference>
<name>A0ABP8ZPM6_9ACTN</name>
<keyword evidence="3" id="KW-1185">Reference proteome</keyword>
<gene>
    <name evidence="2" type="ORF">GCM10023329_04200</name>
</gene>
<evidence type="ECO:0000313" key="2">
    <source>
        <dbReference type="EMBL" id="GAA4761950.1"/>
    </source>
</evidence>